<name>A0A7K1Y7N0_9SPHI</name>
<dbReference type="Proteomes" id="UP000466586">
    <property type="component" value="Unassembled WGS sequence"/>
</dbReference>
<keyword evidence="2" id="KW-1185">Reference proteome</keyword>
<dbReference type="RefSeq" id="WP_160843312.1">
    <property type="nucleotide sequence ID" value="NZ_WVHT01000002.1"/>
</dbReference>
<gene>
    <name evidence="1" type="ORF">GS399_04040</name>
</gene>
<organism evidence="1 2">
    <name type="scientific">Hufsiella arboris</name>
    <dbReference type="NCBI Taxonomy" id="2695275"/>
    <lineage>
        <taxon>Bacteria</taxon>
        <taxon>Pseudomonadati</taxon>
        <taxon>Bacteroidota</taxon>
        <taxon>Sphingobacteriia</taxon>
        <taxon>Sphingobacteriales</taxon>
        <taxon>Sphingobacteriaceae</taxon>
        <taxon>Hufsiella</taxon>
    </lineage>
</organism>
<dbReference type="EMBL" id="WVHT01000002">
    <property type="protein sequence ID" value="MXV50129.1"/>
    <property type="molecule type" value="Genomic_DNA"/>
</dbReference>
<sequence>MTYQILNGDALVDRFLAAGLPGQIIVARECLIEGDLSGETLDSFYLARANYLTEAYTEVNNNYLKDVAGEFEKLRVAPSPSEFNLWFGYDLFCRANMWFILSLLNDLPIDKQVFVVYPSHLKGDDVWLDFGMASLEQLKTCYSNRIAFTEKDLQLGNELWSAYKYNDFSALEKLSKYPSACFPYLKEVCQAHIDRFAEGGRKGRPERVIEELLEGSEKDFPSVFKAFSKREGIYGFGDSQLKKIYDNLIGGS</sequence>
<evidence type="ECO:0000313" key="2">
    <source>
        <dbReference type="Proteomes" id="UP000466586"/>
    </source>
</evidence>
<reference evidence="1 2" key="1">
    <citation type="submission" date="2019-11" db="EMBL/GenBank/DDBJ databases">
        <title>Pedobacter sp. HMF7647 Genome sequencing and assembly.</title>
        <authorList>
            <person name="Kang H."/>
            <person name="Kim H."/>
            <person name="Joh K."/>
        </authorList>
    </citation>
    <scope>NUCLEOTIDE SEQUENCE [LARGE SCALE GENOMIC DNA]</scope>
    <source>
        <strain evidence="1 2">HMF7647</strain>
    </source>
</reference>
<protein>
    <submittedName>
        <fullName evidence="1">DUF1835 domain-containing protein</fullName>
    </submittedName>
</protein>
<evidence type="ECO:0000313" key="1">
    <source>
        <dbReference type="EMBL" id="MXV50129.1"/>
    </source>
</evidence>
<comment type="caution">
    <text evidence="1">The sequence shown here is derived from an EMBL/GenBank/DDBJ whole genome shotgun (WGS) entry which is preliminary data.</text>
</comment>
<proteinExistence type="predicted"/>
<dbReference type="AlphaFoldDB" id="A0A7K1Y7N0"/>
<accession>A0A7K1Y7N0</accession>